<keyword evidence="3" id="KW-1133">Transmembrane helix</keyword>
<keyword evidence="2" id="KW-1003">Cell membrane</keyword>
<evidence type="ECO:0000313" key="4">
    <source>
        <dbReference type="EMBL" id="TJY43081.1"/>
    </source>
</evidence>
<dbReference type="Proteomes" id="UP000309673">
    <property type="component" value="Unassembled WGS sequence"/>
</dbReference>
<dbReference type="Pfam" id="PF02632">
    <property type="entry name" value="BioY"/>
    <property type="match status" value="1"/>
</dbReference>
<feature type="transmembrane region" description="Helical" evidence="3">
    <location>
        <begin position="136"/>
        <end position="158"/>
    </location>
</feature>
<comment type="subcellular location">
    <subcellularLocation>
        <location evidence="2">Cell membrane</location>
        <topology evidence="2">Multi-pass membrane protein</topology>
    </subcellularLocation>
</comment>
<dbReference type="InterPro" id="IPR003784">
    <property type="entry name" value="BioY"/>
</dbReference>
<dbReference type="AlphaFoldDB" id="A0A4U0FE42"/>
<comment type="caution">
    <text evidence="4">The sequence shown here is derived from an EMBL/GenBank/DDBJ whole genome shotgun (WGS) entry which is preliminary data.</text>
</comment>
<evidence type="ECO:0000313" key="5">
    <source>
        <dbReference type="Proteomes" id="UP000309673"/>
    </source>
</evidence>
<dbReference type="EMBL" id="SUPK01000002">
    <property type="protein sequence ID" value="TJY43081.1"/>
    <property type="molecule type" value="Genomic_DNA"/>
</dbReference>
<organism evidence="4 5">
    <name type="scientific">Cohnella pontilimi</name>
    <dbReference type="NCBI Taxonomy" id="2564100"/>
    <lineage>
        <taxon>Bacteria</taxon>
        <taxon>Bacillati</taxon>
        <taxon>Bacillota</taxon>
        <taxon>Bacilli</taxon>
        <taxon>Bacillales</taxon>
        <taxon>Paenibacillaceae</taxon>
        <taxon>Cohnella</taxon>
    </lineage>
</organism>
<dbReference type="GO" id="GO:0015225">
    <property type="term" value="F:biotin transmembrane transporter activity"/>
    <property type="evidence" value="ECO:0007669"/>
    <property type="project" value="UniProtKB-UniRule"/>
</dbReference>
<gene>
    <name evidence="4" type="ORF">E5161_04070</name>
</gene>
<dbReference type="RefSeq" id="WP_136776446.1">
    <property type="nucleotide sequence ID" value="NZ_SUPK01000002.1"/>
</dbReference>
<dbReference type="Gene3D" id="1.10.1760.20">
    <property type="match status" value="1"/>
</dbReference>
<sequence length="207" mass="21957">MSTQSPVSSPSPQSSAAASSQWIRGIVFTALFSALFITGSFVKVNLGFTVPFSLQTFAVMLAGGFLGAAYGFWSIFIVVALTTLGLPLMNGAGGFAQVFGPTGGYIWMFPVAAFLVGWASDRLFTGRSRLNPVRIVLLLLAVFVFGVMLVYVTGVPWLAHVSEKLDFQGAVEFGMVKFLLGDTIKAVAATLVIAALRPVLPAIRPSK</sequence>
<evidence type="ECO:0000256" key="2">
    <source>
        <dbReference type="PIRNR" id="PIRNR016661"/>
    </source>
</evidence>
<dbReference type="OrthoDB" id="9803495at2"/>
<name>A0A4U0FE42_9BACL</name>
<accession>A0A4U0FE42</accession>
<protein>
    <recommendedName>
        <fullName evidence="2">Biotin transporter</fullName>
    </recommendedName>
</protein>
<evidence type="ECO:0000256" key="1">
    <source>
        <dbReference type="ARBA" id="ARBA00010692"/>
    </source>
</evidence>
<keyword evidence="3" id="KW-0812">Transmembrane</keyword>
<dbReference type="PANTHER" id="PTHR34295">
    <property type="entry name" value="BIOTIN TRANSPORTER BIOY"/>
    <property type="match status" value="1"/>
</dbReference>
<reference evidence="4 5" key="1">
    <citation type="submission" date="2019-04" db="EMBL/GenBank/DDBJ databases">
        <title>Cohnella sp. nov., isolated from soil.</title>
        <authorList>
            <person name="Kim W."/>
        </authorList>
    </citation>
    <scope>NUCLEOTIDE SEQUENCE [LARGE SCALE GENOMIC DNA]</scope>
    <source>
        <strain evidence="4 5">CAU 1483</strain>
    </source>
</reference>
<comment type="similarity">
    <text evidence="1 2">Belongs to the BioY family.</text>
</comment>
<dbReference type="GO" id="GO:0005886">
    <property type="term" value="C:plasma membrane"/>
    <property type="evidence" value="ECO:0007669"/>
    <property type="project" value="UniProtKB-SubCell"/>
</dbReference>
<feature type="transmembrane region" description="Helical" evidence="3">
    <location>
        <begin position="104"/>
        <end position="124"/>
    </location>
</feature>
<evidence type="ECO:0000256" key="3">
    <source>
        <dbReference type="SAM" id="Phobius"/>
    </source>
</evidence>
<feature type="transmembrane region" description="Helical" evidence="3">
    <location>
        <begin position="178"/>
        <end position="200"/>
    </location>
</feature>
<feature type="transmembrane region" description="Helical" evidence="3">
    <location>
        <begin position="58"/>
        <end position="84"/>
    </location>
</feature>
<feature type="transmembrane region" description="Helical" evidence="3">
    <location>
        <begin position="22"/>
        <end position="46"/>
    </location>
</feature>
<proteinExistence type="inferred from homology"/>
<keyword evidence="2" id="KW-0813">Transport</keyword>
<keyword evidence="5" id="KW-1185">Reference proteome</keyword>
<dbReference type="PANTHER" id="PTHR34295:SF1">
    <property type="entry name" value="BIOTIN TRANSPORTER BIOY"/>
    <property type="match status" value="1"/>
</dbReference>
<keyword evidence="2 3" id="KW-0472">Membrane</keyword>
<dbReference type="PIRSF" id="PIRSF016661">
    <property type="entry name" value="BioY"/>
    <property type="match status" value="1"/>
</dbReference>